<protein>
    <submittedName>
        <fullName evidence="2">Uncharacterized protein</fullName>
    </submittedName>
</protein>
<feature type="transmembrane region" description="Helical" evidence="1">
    <location>
        <begin position="97"/>
        <end position="117"/>
    </location>
</feature>
<keyword evidence="1" id="KW-0472">Membrane</keyword>
<keyword evidence="1" id="KW-1133">Transmembrane helix</keyword>
<gene>
    <name evidence="2" type="ORF">D7V93_34240</name>
</gene>
<sequence length="224" mass="23758">NPPVAYELGRKPLALRGGPVTVDATARLFDHGAASIILRVPVGDYAGKGGQKVRHAAKEALLSLGYPYALELPPELLDPASPKDSGEVRTGPDKGGVIVTLLSALYQTLLCVLGQLLVGYFKKDFPGQLLSPFVLAGLIIWVSTLASFFGHSLGNRTLQRGGAVGLWVQFVFWAATTFFSVVSTENLGAVPFVPWHLTLAAALAMRPVPEAKEPPAPQLPTPTP</sequence>
<feature type="transmembrane region" description="Helical" evidence="1">
    <location>
        <begin position="129"/>
        <end position="149"/>
    </location>
</feature>
<dbReference type="AlphaFoldDB" id="A0A3A8NSB6"/>
<keyword evidence="3" id="KW-1185">Reference proteome</keyword>
<feature type="non-terminal residue" evidence="2">
    <location>
        <position position="1"/>
    </location>
</feature>
<evidence type="ECO:0000313" key="2">
    <source>
        <dbReference type="EMBL" id="RKH47108.1"/>
    </source>
</evidence>
<proteinExistence type="predicted"/>
<dbReference type="Proteomes" id="UP000272888">
    <property type="component" value="Unassembled WGS sequence"/>
</dbReference>
<evidence type="ECO:0000256" key="1">
    <source>
        <dbReference type="SAM" id="Phobius"/>
    </source>
</evidence>
<dbReference type="EMBL" id="RAWB01000533">
    <property type="protein sequence ID" value="RKH47108.1"/>
    <property type="molecule type" value="Genomic_DNA"/>
</dbReference>
<organism evidence="2 3">
    <name type="scientific">Corallococcus llansteffanensis</name>
    <dbReference type="NCBI Taxonomy" id="2316731"/>
    <lineage>
        <taxon>Bacteria</taxon>
        <taxon>Pseudomonadati</taxon>
        <taxon>Myxococcota</taxon>
        <taxon>Myxococcia</taxon>
        <taxon>Myxococcales</taxon>
        <taxon>Cystobacterineae</taxon>
        <taxon>Myxococcaceae</taxon>
        <taxon>Corallococcus</taxon>
    </lineage>
</organism>
<keyword evidence="1" id="KW-0812">Transmembrane</keyword>
<name>A0A3A8NSB6_9BACT</name>
<comment type="caution">
    <text evidence="2">The sequence shown here is derived from an EMBL/GenBank/DDBJ whole genome shotgun (WGS) entry which is preliminary data.</text>
</comment>
<reference evidence="3" key="1">
    <citation type="submission" date="2018-09" db="EMBL/GenBank/DDBJ databases">
        <authorList>
            <person name="Livingstone P.G."/>
            <person name="Whitworth D.E."/>
        </authorList>
    </citation>
    <scope>NUCLEOTIDE SEQUENCE [LARGE SCALE GENOMIC DNA]</scope>
    <source>
        <strain evidence="3">CA051B</strain>
    </source>
</reference>
<accession>A0A3A8NSB6</accession>
<evidence type="ECO:0000313" key="3">
    <source>
        <dbReference type="Proteomes" id="UP000272888"/>
    </source>
</evidence>
<feature type="transmembrane region" description="Helical" evidence="1">
    <location>
        <begin position="161"/>
        <end position="181"/>
    </location>
</feature>